<accession>A0A0C2GGL6</accession>
<sequence length="113" mass="13046">MYLDEIENKDNGNTPALKPPGVLMPLSWQQRIHSKEDMIVPVLSSTTVEQPDIGLDDDFESETVMEQDEDKENEADSMETDEGYGKRREVCLMEYDEKWCHGRRRGQAHEEDG</sequence>
<dbReference type="AlphaFoldDB" id="A0A0C2GGL6"/>
<feature type="region of interest" description="Disordered" evidence="1">
    <location>
        <begin position="63"/>
        <end position="84"/>
    </location>
</feature>
<dbReference type="Proteomes" id="UP000054047">
    <property type="component" value="Unassembled WGS sequence"/>
</dbReference>
<reference evidence="2 3" key="1">
    <citation type="submission" date="2013-12" db="EMBL/GenBank/DDBJ databases">
        <title>Draft genome of the parsitic nematode Ancylostoma duodenale.</title>
        <authorList>
            <person name="Mitreva M."/>
        </authorList>
    </citation>
    <scope>NUCLEOTIDE SEQUENCE [LARGE SCALE GENOMIC DNA]</scope>
    <source>
        <strain evidence="2 3">Zhejiang</strain>
    </source>
</reference>
<organism evidence="2 3">
    <name type="scientific">Ancylostoma duodenale</name>
    <dbReference type="NCBI Taxonomy" id="51022"/>
    <lineage>
        <taxon>Eukaryota</taxon>
        <taxon>Metazoa</taxon>
        <taxon>Ecdysozoa</taxon>
        <taxon>Nematoda</taxon>
        <taxon>Chromadorea</taxon>
        <taxon>Rhabditida</taxon>
        <taxon>Rhabditina</taxon>
        <taxon>Rhabditomorpha</taxon>
        <taxon>Strongyloidea</taxon>
        <taxon>Ancylostomatidae</taxon>
        <taxon>Ancylostomatinae</taxon>
        <taxon>Ancylostoma</taxon>
    </lineage>
</organism>
<feature type="region of interest" description="Disordered" evidence="1">
    <location>
        <begin position="1"/>
        <end position="20"/>
    </location>
</feature>
<evidence type="ECO:0000313" key="2">
    <source>
        <dbReference type="EMBL" id="KIH57959.1"/>
    </source>
</evidence>
<protein>
    <submittedName>
        <fullName evidence="2">Uncharacterized protein</fullName>
    </submittedName>
</protein>
<evidence type="ECO:0000313" key="3">
    <source>
        <dbReference type="Proteomes" id="UP000054047"/>
    </source>
</evidence>
<feature type="compositionally biased region" description="Acidic residues" evidence="1">
    <location>
        <begin position="63"/>
        <end position="82"/>
    </location>
</feature>
<evidence type="ECO:0000256" key="1">
    <source>
        <dbReference type="SAM" id="MobiDB-lite"/>
    </source>
</evidence>
<gene>
    <name evidence="2" type="ORF">ANCDUO_11845</name>
</gene>
<keyword evidence="3" id="KW-1185">Reference proteome</keyword>
<feature type="compositionally biased region" description="Basic and acidic residues" evidence="1">
    <location>
        <begin position="1"/>
        <end position="10"/>
    </location>
</feature>
<proteinExistence type="predicted"/>
<dbReference type="OrthoDB" id="1744952at2759"/>
<dbReference type="EMBL" id="KN733701">
    <property type="protein sequence ID" value="KIH57959.1"/>
    <property type="molecule type" value="Genomic_DNA"/>
</dbReference>
<name>A0A0C2GGL6_9BILA</name>